<evidence type="ECO:0000313" key="4">
    <source>
        <dbReference type="EMBL" id="CAB3261509.1"/>
    </source>
</evidence>
<dbReference type="Proteomes" id="UP000494106">
    <property type="component" value="Unassembled WGS sequence"/>
</dbReference>
<dbReference type="PANTHER" id="PTHR11071:SF561">
    <property type="entry name" value="PEPTIDYL-PROLYL CIS-TRANS ISOMERASE D-RELATED"/>
    <property type="match status" value="1"/>
</dbReference>
<feature type="domain" description="PPIase cyclophilin-type" evidence="3">
    <location>
        <begin position="178"/>
        <end position="326"/>
    </location>
</feature>
<keyword evidence="5" id="KW-1185">Reference proteome</keyword>
<dbReference type="CDD" id="cd00317">
    <property type="entry name" value="cyclophilin"/>
    <property type="match status" value="2"/>
</dbReference>
<evidence type="ECO:0000313" key="5">
    <source>
        <dbReference type="Proteomes" id="UP000494106"/>
    </source>
</evidence>
<dbReference type="Pfam" id="PF00160">
    <property type="entry name" value="Pro_isomerase"/>
    <property type="match status" value="2"/>
</dbReference>
<dbReference type="Gene3D" id="2.40.100.10">
    <property type="entry name" value="Cyclophilin-like"/>
    <property type="match status" value="2"/>
</dbReference>
<dbReference type="GO" id="GO:0003755">
    <property type="term" value="F:peptidyl-prolyl cis-trans isomerase activity"/>
    <property type="evidence" value="ECO:0007669"/>
    <property type="project" value="InterPro"/>
</dbReference>
<dbReference type="InterPro" id="IPR029000">
    <property type="entry name" value="Cyclophilin-like_dom_sf"/>
</dbReference>
<feature type="domain" description="PPIase cyclophilin-type" evidence="3">
    <location>
        <begin position="974"/>
        <end position="1122"/>
    </location>
</feature>
<dbReference type="SUPFAM" id="SSF50891">
    <property type="entry name" value="Cyclophilin-like"/>
    <property type="match status" value="2"/>
</dbReference>
<sequence>MSFFNPEIPIKQKLPSKHPWEHRIKAKFFDRYKYTHNSVQNPLYPLPKNKHVLGTKPVKFIVIGNRVTREFIYCYHVVRGLYKHRKKEFEAPIIRGVTSVEWPKVWHDLKMQFGIAAYCLESQVAVLINNQFLGGENEFRTLIQSKYVYHYPECLDYYKEGIEQFTNYVKSNGRPCAYLHISINDIPIGPLIFMLYADIVPLTCQNFLKLCELKKNGYAGAPIHRIVQDSWIQCGGFTLKNPTELDCENYIVPHDRRGVLAMANAGRNQDCSTQFFVLLQPADWMTHKYVAFGQLIEGEGTLKKIEDVPTWYESPTAKITIYKAGVFNVKCHWRPINKTATDYISGHIEDLFQIGKLFYEMLLEKVYAVIEERKEEEAGEEEEDFQVEVVIQKESSVRAAKSFKRNKEDIEKELIQKSSRYMTPASSEVNNDFDVEEYEKHYEEEEIFPEQSIAGRYRPETPESSKVLEQPYYLPLTDVPYPGEVQSTFNLQRLLRGDYCHETDLVLDRDERKKMFAENKESITIPDDLLDALFECVESEEEPEGSLLSDDETEIREYIKENVDTTSFAGPIIKKVANIQDKYEILQDVNERKKKNLYTDEDLRLLRVATKKLHSVQRKRVSINKNTPAASHTKIHRRQTGFVRPEQIQQLEEILEELREKDGTEEKESEAMRYVGLEISRPGRSSNRFQTGHEHSSDTQSTRKSVLLRLYQELSNEELKPTLKTLSEKLESQEINHYPYLTRSVLHTTLKESDEKFFIPRNFISRQQVEETLDIQHGSKLCRKVSSDYANTLQHFDERTKSSIRSVEYAKNRPSMSVVEYKMLNQKYQEQLKASKDQLANQTKTPDTENCDNQQIQFTVIGNRVTKEFIYCMYLVKGLHKCRPQQFKAPVLKGVTGVEWPKVWNDLKVKHGGLAFCLQSQVAVLKDGEFLGGDTELKEFVDSKYFYTVYLDYYKEGIRQFASYIRSSGRPCVYMNISINSEPIGSLIFMLYADIAPHTCQNFMNMCQLIRGGYSGTPVHRIVKDCWIQCGGFTLKNTNQLECENYIVPHDRRGVLGMANAGRNKDCSTQFFVLLQPASWMKNKYVAFGQLIDGENTLSKIENVPTWYESPTSEILIDKAGILNLECKRAPINKRTNEYIQGHVEDLVVIGNLFYEALLERVFKEIDLRLLNPVEVILVSEQSQEESDESIFNTERFDSKKIEKELKTGVNNEDEENNEFDVEMYDYEDLFNETLSIPHSSKNEIITKPFYLPLKDVPYPGEVDSIYDLQR</sequence>
<feature type="coiled-coil region" evidence="1">
    <location>
        <begin position="818"/>
        <end position="845"/>
    </location>
</feature>
<evidence type="ECO:0000256" key="1">
    <source>
        <dbReference type="SAM" id="Coils"/>
    </source>
</evidence>
<evidence type="ECO:0000259" key="3">
    <source>
        <dbReference type="PROSITE" id="PS50072"/>
    </source>
</evidence>
<dbReference type="AlphaFoldDB" id="A0A8S1BH36"/>
<keyword evidence="1" id="KW-0175">Coiled coil</keyword>
<reference evidence="4 5" key="1">
    <citation type="submission" date="2020-04" db="EMBL/GenBank/DDBJ databases">
        <authorList>
            <person name="Wallbank WR R."/>
            <person name="Pardo Diaz C."/>
            <person name="Kozak K."/>
            <person name="Martin S."/>
            <person name="Jiggins C."/>
            <person name="Moest M."/>
            <person name="Warren A I."/>
            <person name="Byers J.R.P. K."/>
            <person name="Montejo-Kovacevich G."/>
            <person name="Yen C E."/>
        </authorList>
    </citation>
    <scope>NUCLEOTIDE SEQUENCE [LARGE SCALE GENOMIC DNA]</scope>
</reference>
<organism evidence="4 5">
    <name type="scientific">Arctia plantaginis</name>
    <name type="common">Wood tiger moth</name>
    <name type="synonym">Phalaena plantaginis</name>
    <dbReference type="NCBI Taxonomy" id="874455"/>
    <lineage>
        <taxon>Eukaryota</taxon>
        <taxon>Metazoa</taxon>
        <taxon>Ecdysozoa</taxon>
        <taxon>Arthropoda</taxon>
        <taxon>Hexapoda</taxon>
        <taxon>Insecta</taxon>
        <taxon>Pterygota</taxon>
        <taxon>Neoptera</taxon>
        <taxon>Endopterygota</taxon>
        <taxon>Lepidoptera</taxon>
        <taxon>Glossata</taxon>
        <taxon>Ditrysia</taxon>
        <taxon>Noctuoidea</taxon>
        <taxon>Erebidae</taxon>
        <taxon>Arctiinae</taxon>
        <taxon>Arctia</taxon>
    </lineage>
</organism>
<evidence type="ECO:0000256" key="2">
    <source>
        <dbReference type="SAM" id="MobiDB-lite"/>
    </source>
</evidence>
<accession>A0A8S1BH36</accession>
<dbReference type="PRINTS" id="PR00153">
    <property type="entry name" value="CSAPPISMRASE"/>
</dbReference>
<dbReference type="PANTHER" id="PTHR11071">
    <property type="entry name" value="PEPTIDYL-PROLYL CIS-TRANS ISOMERASE"/>
    <property type="match status" value="1"/>
</dbReference>
<dbReference type="PROSITE" id="PS50072">
    <property type="entry name" value="CSA_PPIASE_2"/>
    <property type="match status" value="2"/>
</dbReference>
<dbReference type="OrthoDB" id="408413at2759"/>
<name>A0A8S1BH36_ARCPL</name>
<proteinExistence type="predicted"/>
<comment type="caution">
    <text evidence="4">The sequence shown here is derived from an EMBL/GenBank/DDBJ whole genome shotgun (WGS) entry which is preliminary data.</text>
</comment>
<dbReference type="EMBL" id="CADEBC010000858">
    <property type="protein sequence ID" value="CAB3261509.1"/>
    <property type="molecule type" value="Genomic_DNA"/>
</dbReference>
<gene>
    <name evidence="4" type="ORF">APLA_LOCUS17934</name>
</gene>
<dbReference type="InterPro" id="IPR002130">
    <property type="entry name" value="Cyclophilin-type_PPIase_dom"/>
</dbReference>
<protein>
    <recommendedName>
        <fullName evidence="3">PPIase cyclophilin-type domain-containing protein</fullName>
    </recommendedName>
</protein>
<feature type="region of interest" description="Disordered" evidence="2">
    <location>
        <begin position="681"/>
        <end position="703"/>
    </location>
</feature>
<dbReference type="GO" id="GO:0005737">
    <property type="term" value="C:cytoplasm"/>
    <property type="evidence" value="ECO:0007669"/>
    <property type="project" value="TreeGrafter"/>
</dbReference>